<sequence length="129" mass="13844">MVRVPEQRNFTLVLRLKDICSLPTSYQVSLQSDARLIDAESNRSKGSESEATAGDGGVGGTGFRVRWSAIHPLALAAAVFFVVVGFRSKKLGSRFFFLCADVSSVMSRGTDKSGALAAVTWVLEGSLRT</sequence>
<dbReference type="EMBL" id="DS989829">
    <property type="protein sequence ID" value="EFR05029.1"/>
    <property type="molecule type" value="Genomic_DNA"/>
</dbReference>
<evidence type="ECO:0000256" key="1">
    <source>
        <dbReference type="SAM" id="Phobius"/>
    </source>
</evidence>
<keyword evidence="1" id="KW-0812">Transmembrane</keyword>
<evidence type="ECO:0000313" key="2">
    <source>
        <dbReference type="EMBL" id="EFR05029.1"/>
    </source>
</evidence>
<keyword evidence="1" id="KW-0472">Membrane</keyword>
<dbReference type="InParanoid" id="E4V4V5"/>
<dbReference type="GeneID" id="10025097"/>
<evidence type="ECO:0000313" key="3">
    <source>
        <dbReference type="Proteomes" id="UP000002669"/>
    </source>
</evidence>
<proteinExistence type="predicted"/>
<dbReference type="VEuPathDB" id="FungiDB:MGYG_08035"/>
<feature type="transmembrane region" description="Helical" evidence="1">
    <location>
        <begin position="69"/>
        <end position="86"/>
    </location>
</feature>
<dbReference type="Proteomes" id="UP000002669">
    <property type="component" value="Unassembled WGS sequence"/>
</dbReference>
<dbReference type="HOGENOM" id="CLU_1948336_0_0_1"/>
<accession>E4V4V5</accession>
<reference evidence="3" key="1">
    <citation type="journal article" date="2012" name="MBio">
        <title>Comparative genome analysis of Trichophyton rubrum and related dermatophytes reveals candidate genes involved in infection.</title>
        <authorList>
            <person name="Martinez D.A."/>
            <person name="Oliver B.G."/>
            <person name="Graeser Y."/>
            <person name="Goldberg J.M."/>
            <person name="Li W."/>
            <person name="Martinez-Rossi N.M."/>
            <person name="Monod M."/>
            <person name="Shelest E."/>
            <person name="Barton R.C."/>
            <person name="Birch E."/>
            <person name="Brakhage A.A."/>
            <person name="Chen Z."/>
            <person name="Gurr S.J."/>
            <person name="Heiman D."/>
            <person name="Heitman J."/>
            <person name="Kosti I."/>
            <person name="Rossi A."/>
            <person name="Saif S."/>
            <person name="Samalova M."/>
            <person name="Saunders C.W."/>
            <person name="Shea T."/>
            <person name="Summerbell R.C."/>
            <person name="Xu J."/>
            <person name="Young S."/>
            <person name="Zeng Q."/>
            <person name="Birren B.W."/>
            <person name="Cuomo C.A."/>
            <person name="White T.C."/>
        </authorList>
    </citation>
    <scope>NUCLEOTIDE SEQUENCE [LARGE SCALE GENOMIC DNA]</scope>
    <source>
        <strain evidence="3">ATCC MYA-4604 / CBS 118893</strain>
    </source>
</reference>
<protein>
    <submittedName>
        <fullName evidence="2">Uncharacterized protein</fullName>
    </submittedName>
</protein>
<dbReference type="AlphaFoldDB" id="E4V4V5"/>
<keyword evidence="3" id="KW-1185">Reference proteome</keyword>
<dbReference type="RefSeq" id="XP_003169864.1">
    <property type="nucleotide sequence ID" value="XM_003169816.1"/>
</dbReference>
<name>E4V4V5_ARTGP</name>
<gene>
    <name evidence="2" type="ORF">MGYG_08035</name>
</gene>
<keyword evidence="1" id="KW-1133">Transmembrane helix</keyword>
<organism evidence="3">
    <name type="scientific">Arthroderma gypseum (strain ATCC MYA-4604 / CBS 118893)</name>
    <name type="common">Microsporum gypseum</name>
    <dbReference type="NCBI Taxonomy" id="535722"/>
    <lineage>
        <taxon>Eukaryota</taxon>
        <taxon>Fungi</taxon>
        <taxon>Dikarya</taxon>
        <taxon>Ascomycota</taxon>
        <taxon>Pezizomycotina</taxon>
        <taxon>Eurotiomycetes</taxon>
        <taxon>Eurotiomycetidae</taxon>
        <taxon>Onygenales</taxon>
        <taxon>Arthrodermataceae</taxon>
        <taxon>Nannizzia</taxon>
    </lineage>
</organism>